<dbReference type="Proteomes" id="UP000820818">
    <property type="component" value="Linkage Group LG9"/>
</dbReference>
<evidence type="ECO:0000313" key="2">
    <source>
        <dbReference type="Proteomes" id="UP000820818"/>
    </source>
</evidence>
<proteinExistence type="predicted"/>
<keyword evidence="2" id="KW-1185">Reference proteome</keyword>
<sequence>MTDVLASFEYLRGLNFSARNSTEVQVLIGMDVQDAHLNLEVRRPPIGVRGPNAVLTPFGWCVVERTFSLPAVQTLRSPKGFGRPNFSQFIRPPKPLRPRLTMSDNNYFY</sequence>
<dbReference type="EMBL" id="WJBH02000009">
    <property type="protein sequence ID" value="KAI9553690.1"/>
    <property type="molecule type" value="Genomic_DNA"/>
</dbReference>
<reference evidence="1 2" key="1">
    <citation type="submission" date="2022-05" db="EMBL/GenBank/DDBJ databases">
        <title>A multi-omics perspective on studying reproductive biology in Daphnia sinensis.</title>
        <authorList>
            <person name="Jia J."/>
        </authorList>
    </citation>
    <scope>NUCLEOTIDE SEQUENCE [LARGE SCALE GENOMIC DNA]</scope>
    <source>
        <strain evidence="1 2">WSL</strain>
    </source>
</reference>
<comment type="caution">
    <text evidence="1">The sequence shown here is derived from an EMBL/GenBank/DDBJ whole genome shotgun (WGS) entry which is preliminary data.</text>
</comment>
<evidence type="ECO:0000313" key="1">
    <source>
        <dbReference type="EMBL" id="KAI9553690.1"/>
    </source>
</evidence>
<accession>A0AAD5KZY9</accession>
<gene>
    <name evidence="1" type="ORF">GHT06_021618</name>
</gene>
<name>A0AAD5KZY9_9CRUS</name>
<protein>
    <submittedName>
        <fullName evidence="1">Uncharacterized protein</fullName>
    </submittedName>
</protein>
<dbReference type="AlphaFoldDB" id="A0AAD5KZY9"/>
<organism evidence="1 2">
    <name type="scientific">Daphnia sinensis</name>
    <dbReference type="NCBI Taxonomy" id="1820382"/>
    <lineage>
        <taxon>Eukaryota</taxon>
        <taxon>Metazoa</taxon>
        <taxon>Ecdysozoa</taxon>
        <taxon>Arthropoda</taxon>
        <taxon>Crustacea</taxon>
        <taxon>Branchiopoda</taxon>
        <taxon>Diplostraca</taxon>
        <taxon>Cladocera</taxon>
        <taxon>Anomopoda</taxon>
        <taxon>Daphniidae</taxon>
        <taxon>Daphnia</taxon>
        <taxon>Daphnia similis group</taxon>
    </lineage>
</organism>